<evidence type="ECO:0000256" key="1">
    <source>
        <dbReference type="ARBA" id="ARBA00006611"/>
    </source>
</evidence>
<name>A0ABY7VYH0_9BACT</name>
<reference evidence="3 4" key="1">
    <citation type="submission" date="2023-02" db="EMBL/GenBank/DDBJ databases">
        <title>Genome sequence of Lentisphaera profundi SAORIC-696.</title>
        <authorList>
            <person name="Kim e."/>
            <person name="Cho J.-C."/>
            <person name="Choi A."/>
            <person name="Kang I."/>
        </authorList>
    </citation>
    <scope>NUCLEOTIDE SEQUENCE [LARGE SCALE GENOMIC DNA]</scope>
    <source>
        <strain evidence="3 4">SAORIC-696</strain>
    </source>
</reference>
<accession>A0ABY7VYH0</accession>
<dbReference type="InterPro" id="IPR050921">
    <property type="entry name" value="T4SS_GSP_E_ATPase"/>
</dbReference>
<dbReference type="CDD" id="cd01131">
    <property type="entry name" value="PilT"/>
    <property type="match status" value="1"/>
</dbReference>
<dbReference type="Gene3D" id="3.40.50.300">
    <property type="entry name" value="P-loop containing nucleotide triphosphate hydrolases"/>
    <property type="match status" value="1"/>
</dbReference>
<keyword evidence="4" id="KW-1185">Reference proteome</keyword>
<dbReference type="Proteomes" id="UP001214250">
    <property type="component" value="Chromosome 1"/>
</dbReference>
<dbReference type="PANTHER" id="PTHR30486:SF6">
    <property type="entry name" value="TYPE IV PILUS RETRACTATION ATPASE PILT"/>
    <property type="match status" value="1"/>
</dbReference>
<dbReference type="InterPro" id="IPR027417">
    <property type="entry name" value="P-loop_NTPase"/>
</dbReference>
<dbReference type="RefSeq" id="WP_274151293.1">
    <property type="nucleotide sequence ID" value="NZ_CP117811.1"/>
</dbReference>
<dbReference type="Gene3D" id="3.30.450.90">
    <property type="match status" value="1"/>
</dbReference>
<evidence type="ECO:0000313" key="3">
    <source>
        <dbReference type="EMBL" id="WDE97108.1"/>
    </source>
</evidence>
<feature type="domain" description="Bacterial type II secretion system protein E" evidence="2">
    <location>
        <begin position="9"/>
        <end position="279"/>
    </location>
</feature>
<comment type="similarity">
    <text evidence="1">Belongs to the GSP E family.</text>
</comment>
<dbReference type="InterPro" id="IPR006321">
    <property type="entry name" value="PilT/PilU"/>
</dbReference>
<dbReference type="PANTHER" id="PTHR30486">
    <property type="entry name" value="TWITCHING MOTILITY PROTEIN PILT"/>
    <property type="match status" value="1"/>
</dbReference>
<proteinExistence type="inferred from homology"/>
<dbReference type="InterPro" id="IPR001482">
    <property type="entry name" value="T2SS/T4SS_dom"/>
</dbReference>
<dbReference type="NCBIfam" id="TIGR01420">
    <property type="entry name" value="pilT_fam"/>
    <property type="match status" value="1"/>
</dbReference>
<dbReference type="EMBL" id="CP117811">
    <property type="protein sequence ID" value="WDE97108.1"/>
    <property type="molecule type" value="Genomic_DNA"/>
</dbReference>
<dbReference type="SUPFAM" id="SSF52540">
    <property type="entry name" value="P-loop containing nucleoside triphosphate hydrolases"/>
    <property type="match status" value="1"/>
</dbReference>
<evidence type="ECO:0000259" key="2">
    <source>
        <dbReference type="Pfam" id="PF00437"/>
    </source>
</evidence>
<evidence type="ECO:0000313" key="4">
    <source>
        <dbReference type="Proteomes" id="UP001214250"/>
    </source>
</evidence>
<organism evidence="3 4">
    <name type="scientific">Lentisphaera profundi</name>
    <dbReference type="NCBI Taxonomy" id="1658616"/>
    <lineage>
        <taxon>Bacteria</taxon>
        <taxon>Pseudomonadati</taxon>
        <taxon>Lentisphaerota</taxon>
        <taxon>Lentisphaeria</taxon>
        <taxon>Lentisphaerales</taxon>
        <taxon>Lentisphaeraceae</taxon>
        <taxon>Lentisphaera</taxon>
    </lineage>
</organism>
<protein>
    <submittedName>
        <fullName evidence="3">PilT/PilU family type 4a pilus ATPase</fullName>
    </submittedName>
</protein>
<gene>
    <name evidence="3" type="ORF">PQO03_03945</name>
</gene>
<dbReference type="Pfam" id="PF00437">
    <property type="entry name" value="T2SSE"/>
    <property type="match status" value="1"/>
</dbReference>
<sequence>MIKLEALLARCIEVGASDLHVKSDQSPRFRLLGKLVPLAGTCGISKESILDGMKNFIEPPKFEKFAQRGAIDGSFLYNQKRFRFNLFKQSNSLSLSLRLLSDKINELQSLGVPDLLYKVCEMKNGLVIVSGSTGSGKSTTLSALIERINSTQNRHIITIEEPVEYIYESKMSLINQREVGIDTPSFHAALVDSLRQDPDVILIGEIREIDTIKTAITAAETGHLVFATVHSEDTTSAIERLISVFPADEQGSVRRQLSLSLRAIISQSLVIADGKKAEKGTRVPVCEILFANNAIKNQIATGKTRQIYSSIEMAHQEGMQTFERHLSELLKKGILSRETVMLLANKQDSLIV</sequence>